<feature type="region of interest" description="Disordered" evidence="6">
    <location>
        <begin position="59"/>
        <end position="160"/>
    </location>
</feature>
<dbReference type="PANTHER" id="PTHR15415">
    <property type="entry name" value="MITOFILIN"/>
    <property type="match status" value="1"/>
</dbReference>
<comment type="subcellular location">
    <subcellularLocation>
        <location evidence="1">Membrane</location>
    </subcellularLocation>
</comment>
<keyword evidence="2 7" id="KW-0812">Transmembrane</keyword>
<dbReference type="Proteomes" id="UP000319255">
    <property type="component" value="Unassembled WGS sequence"/>
</dbReference>
<feature type="region of interest" description="Disordered" evidence="6">
    <location>
        <begin position="1"/>
        <end position="32"/>
    </location>
</feature>
<organism evidence="8 9">
    <name type="scientific">Amaricoccus solimangrovi</name>
    <dbReference type="NCBI Taxonomy" id="2589815"/>
    <lineage>
        <taxon>Bacteria</taxon>
        <taxon>Pseudomonadati</taxon>
        <taxon>Pseudomonadota</taxon>
        <taxon>Alphaproteobacteria</taxon>
        <taxon>Rhodobacterales</taxon>
        <taxon>Paracoccaceae</taxon>
        <taxon>Amaricoccus</taxon>
    </lineage>
</organism>
<dbReference type="PANTHER" id="PTHR15415:SF7">
    <property type="entry name" value="MICOS COMPLEX SUBUNIT MIC60"/>
    <property type="match status" value="1"/>
</dbReference>
<feature type="transmembrane region" description="Helical" evidence="7">
    <location>
        <begin position="167"/>
        <end position="185"/>
    </location>
</feature>
<evidence type="ECO:0000256" key="2">
    <source>
        <dbReference type="ARBA" id="ARBA00022692"/>
    </source>
</evidence>
<dbReference type="OrthoDB" id="7659420at2"/>
<keyword evidence="5" id="KW-0175">Coiled coil</keyword>
<feature type="coiled-coil region" evidence="5">
    <location>
        <begin position="328"/>
        <end position="362"/>
    </location>
</feature>
<evidence type="ECO:0000256" key="7">
    <source>
        <dbReference type="SAM" id="Phobius"/>
    </source>
</evidence>
<proteinExistence type="predicted"/>
<reference evidence="8 9" key="1">
    <citation type="submission" date="2019-06" db="EMBL/GenBank/DDBJ databases">
        <title>A novel bacterium of genus Amaricoccus, isolated from marine sediment.</title>
        <authorList>
            <person name="Huang H."/>
            <person name="Mo K."/>
            <person name="Hu Y."/>
        </authorList>
    </citation>
    <scope>NUCLEOTIDE SEQUENCE [LARGE SCALE GENOMIC DNA]</scope>
    <source>
        <strain evidence="8 9">HB172011</strain>
    </source>
</reference>
<gene>
    <name evidence="8" type="ORF">FJM51_14760</name>
</gene>
<evidence type="ECO:0000313" key="9">
    <source>
        <dbReference type="Proteomes" id="UP000319255"/>
    </source>
</evidence>
<evidence type="ECO:0000256" key="4">
    <source>
        <dbReference type="ARBA" id="ARBA00023136"/>
    </source>
</evidence>
<sequence>MARKKTGPTGAEGASPRGETAEETPRGYSIYSEKAEKAAAGAEDAALIGEVDAAIARGGDTAPAEAAEPPAPGASIFAEAPPRAPMTPEEAARETAEDAELLGAVDDAVARGKEVEPEAAPATASRPEERRMPETVAARPAPEPRRDAPYTPPPAPPAKSGSWAGRLLGALLLLLIGAGLALWLGPRLAPNLPAPIAKFLEPGGSETEAKLAALDQSVAELRAELAGRPAGVTEDQVNSAVSGAATRLDGEITALRDEIGAGAGLPERVARVESAVQGTQAEMAALKDQLPSSNAQAAAAPQLDVYKGEVEGLRAEMGTLSDQVAGLRSRVDEVAAEAQRQIDTAQRTVDTVQEQAAEAVDTATRQADVAAVSAALAAGQPFAEPLGRLGAMPDVTIPEGLTAAADQGVPTLAQLRASFPEAAHAAIRASIVAGAGDGIADRALALVRAQFATRSLKPEDGAGPDAVVSRMGAKLDNDDLAGAVAEADALPSEAKDAMGDWLHDARLRVDANEGLNKLESATPATN</sequence>
<dbReference type="RefSeq" id="WP_140454905.1">
    <property type="nucleotide sequence ID" value="NZ_VFRP01000015.1"/>
</dbReference>
<evidence type="ECO:0000256" key="6">
    <source>
        <dbReference type="SAM" id="MobiDB-lite"/>
    </source>
</evidence>
<dbReference type="EMBL" id="VFRP01000015">
    <property type="protein sequence ID" value="TPE49384.1"/>
    <property type="molecule type" value="Genomic_DNA"/>
</dbReference>
<feature type="compositionally biased region" description="Low complexity" evidence="6">
    <location>
        <begin position="78"/>
        <end position="89"/>
    </location>
</feature>
<keyword evidence="9" id="KW-1185">Reference proteome</keyword>
<dbReference type="Gene3D" id="1.10.287.1490">
    <property type="match status" value="1"/>
</dbReference>
<dbReference type="Pfam" id="PF09731">
    <property type="entry name" value="Mitofilin"/>
    <property type="match status" value="1"/>
</dbReference>
<protein>
    <recommendedName>
        <fullName evidence="10">Inner membrane protein</fullName>
    </recommendedName>
</protein>
<evidence type="ECO:0000256" key="1">
    <source>
        <dbReference type="ARBA" id="ARBA00004370"/>
    </source>
</evidence>
<keyword evidence="4 7" id="KW-0472">Membrane</keyword>
<name>A0A501WMG9_9RHOB</name>
<accession>A0A501WMG9</accession>
<evidence type="ECO:0008006" key="10">
    <source>
        <dbReference type="Google" id="ProtNLM"/>
    </source>
</evidence>
<dbReference type="InterPro" id="IPR019133">
    <property type="entry name" value="MIC60"/>
</dbReference>
<comment type="caution">
    <text evidence="8">The sequence shown here is derived from an EMBL/GenBank/DDBJ whole genome shotgun (WGS) entry which is preliminary data.</text>
</comment>
<evidence type="ECO:0000256" key="5">
    <source>
        <dbReference type="SAM" id="Coils"/>
    </source>
</evidence>
<keyword evidence="3 7" id="KW-1133">Transmembrane helix</keyword>
<evidence type="ECO:0000313" key="8">
    <source>
        <dbReference type="EMBL" id="TPE49384.1"/>
    </source>
</evidence>
<dbReference type="AlphaFoldDB" id="A0A501WMG9"/>
<evidence type="ECO:0000256" key="3">
    <source>
        <dbReference type="ARBA" id="ARBA00022989"/>
    </source>
</evidence>
<dbReference type="GO" id="GO:0016020">
    <property type="term" value="C:membrane"/>
    <property type="evidence" value="ECO:0007669"/>
    <property type="project" value="UniProtKB-SubCell"/>
</dbReference>